<dbReference type="InterPro" id="IPR027417">
    <property type="entry name" value="P-loop_NTPase"/>
</dbReference>
<dbReference type="SUPFAM" id="SSF52540">
    <property type="entry name" value="P-loop containing nucleoside triphosphate hydrolases"/>
    <property type="match status" value="1"/>
</dbReference>
<dbReference type="EMBL" id="JAVRHL010000006">
    <property type="protein sequence ID" value="MDT0684539.1"/>
    <property type="molecule type" value="Genomic_DNA"/>
</dbReference>
<keyword evidence="2" id="KW-1185">Reference proteome</keyword>
<accession>A0ABU3DM00</accession>
<proteinExistence type="predicted"/>
<gene>
    <name evidence="1" type="ORF">RM543_17850</name>
</gene>
<reference evidence="1 2" key="1">
    <citation type="submission" date="2023-09" db="EMBL/GenBank/DDBJ databases">
        <authorList>
            <person name="Rey-Velasco X."/>
        </authorList>
    </citation>
    <scope>NUCLEOTIDE SEQUENCE [LARGE SCALE GENOMIC DNA]</scope>
    <source>
        <strain evidence="1 2">F158</strain>
    </source>
</reference>
<evidence type="ECO:0000313" key="2">
    <source>
        <dbReference type="Proteomes" id="UP001265259"/>
    </source>
</evidence>
<evidence type="ECO:0000313" key="1">
    <source>
        <dbReference type="EMBL" id="MDT0684539.1"/>
    </source>
</evidence>
<dbReference type="RefSeq" id="WP_311694143.1">
    <property type="nucleotide sequence ID" value="NZ_JAVRHL010000006.1"/>
</dbReference>
<name>A0ABU3DM00_9RHOB</name>
<comment type="caution">
    <text evidence="1">The sequence shown here is derived from an EMBL/GenBank/DDBJ whole genome shotgun (WGS) entry which is preliminary data.</text>
</comment>
<sequence length="365" mass="40358">MRLIIHIGTPKAGSSSLQVALSVNREVLARNGILYPAIGRATHHTDLAAGLHGADMMRDIDLRRNGGDPRAVEHRTEAAWQSVADQVRRHTPETVILSAENFMSLDDFDTLRRWVGQIAPGAEVTSVAYLRSPVANHEAKISQRLGRTSGVRLPGYLPWHARLVRWRAVGQVHLRDLAAVGDLRVDFLETVQLGLSSIVTMPERNANVSLTGEGCIALHAVLSNAVKRDAASFVEYTRDWRARLARAEAALAGSVPLRHVSVTPAVRWLILDAWHDEALALRADFGFSFDEPELYDRGEIDRCLAETGAHELELVESDLLSRFLSNDLEAAMQLLAHAAQQSERRSDMVHSVKRALRKILRRGGA</sequence>
<dbReference type="Proteomes" id="UP001265259">
    <property type="component" value="Unassembled WGS sequence"/>
</dbReference>
<organism evidence="1 2">
    <name type="scientific">Tropicimonas omnivorans</name>
    <dbReference type="NCBI Taxonomy" id="3075590"/>
    <lineage>
        <taxon>Bacteria</taxon>
        <taxon>Pseudomonadati</taxon>
        <taxon>Pseudomonadota</taxon>
        <taxon>Alphaproteobacteria</taxon>
        <taxon>Rhodobacterales</taxon>
        <taxon>Roseobacteraceae</taxon>
        <taxon>Tropicimonas</taxon>
    </lineage>
</organism>
<protein>
    <submittedName>
        <fullName evidence="1">Uncharacterized protein</fullName>
    </submittedName>
</protein>